<dbReference type="Proteomes" id="UP000199063">
    <property type="component" value="Unassembled WGS sequence"/>
</dbReference>
<sequence length="290" mass="30304">MAGNSRRAPMSSAGGHGLHGMDNPNPTMSRTRGTVRSQDGTVIAYERRGDGPPVVLVGGALATAADQAPLANLLAHRFSVIAYDRRGRGASGDTAPYAVRREVEDLAAVVGEAGGHACVHGTASGGALVLEAAAAGLPVARLSVYEPPFVTDPAGRAESAARRERVEGLLARDRRSDALELFLSKALPPGALDGLRGSPLWAELEARAHTLAYDHAVLGDAGVPAERLREVAVRVMVVDGGASPRWRRESVRAVSRALPRGRHRTLTGQTHEVAPHVLAPALEGFFADAA</sequence>
<dbReference type="PANTHER" id="PTHR43433">
    <property type="entry name" value="HYDROLASE, ALPHA/BETA FOLD FAMILY PROTEIN"/>
    <property type="match status" value="1"/>
</dbReference>
<dbReference type="PANTHER" id="PTHR43433:SF5">
    <property type="entry name" value="AB HYDROLASE-1 DOMAIN-CONTAINING PROTEIN"/>
    <property type="match status" value="1"/>
</dbReference>
<dbReference type="GO" id="GO:0016787">
    <property type="term" value="F:hydrolase activity"/>
    <property type="evidence" value="ECO:0007669"/>
    <property type="project" value="UniProtKB-KW"/>
</dbReference>
<accession>A0A1G9RBG2</accession>
<evidence type="ECO:0000256" key="1">
    <source>
        <dbReference type="SAM" id="MobiDB-lite"/>
    </source>
</evidence>
<dbReference type="InterPro" id="IPR050471">
    <property type="entry name" value="AB_hydrolase"/>
</dbReference>
<feature type="compositionally biased region" description="Polar residues" evidence="1">
    <location>
        <begin position="24"/>
        <end position="35"/>
    </location>
</feature>
<dbReference type="SUPFAM" id="SSF53474">
    <property type="entry name" value="alpha/beta-Hydrolases"/>
    <property type="match status" value="1"/>
</dbReference>
<organism evidence="3 4">
    <name type="scientific">Streptomyces wuyuanensis</name>
    <dbReference type="NCBI Taxonomy" id="1196353"/>
    <lineage>
        <taxon>Bacteria</taxon>
        <taxon>Bacillati</taxon>
        <taxon>Actinomycetota</taxon>
        <taxon>Actinomycetes</taxon>
        <taxon>Kitasatosporales</taxon>
        <taxon>Streptomycetaceae</taxon>
        <taxon>Streptomyces</taxon>
    </lineage>
</organism>
<dbReference type="Pfam" id="PF12697">
    <property type="entry name" value="Abhydrolase_6"/>
    <property type="match status" value="1"/>
</dbReference>
<dbReference type="STRING" id="1196353.SAMN05444921_105115"/>
<dbReference type="AlphaFoldDB" id="A0A1G9RBG2"/>
<evidence type="ECO:0000313" key="3">
    <source>
        <dbReference type="EMBL" id="SDM20662.1"/>
    </source>
</evidence>
<dbReference type="EMBL" id="FNHI01000005">
    <property type="protein sequence ID" value="SDM20662.1"/>
    <property type="molecule type" value="Genomic_DNA"/>
</dbReference>
<reference evidence="4" key="1">
    <citation type="submission" date="2016-10" db="EMBL/GenBank/DDBJ databases">
        <authorList>
            <person name="Varghese N."/>
            <person name="Submissions S."/>
        </authorList>
    </citation>
    <scope>NUCLEOTIDE SEQUENCE [LARGE SCALE GENOMIC DNA]</scope>
    <source>
        <strain evidence="4">CGMCC 4.7042</strain>
    </source>
</reference>
<proteinExistence type="predicted"/>
<dbReference type="InterPro" id="IPR029058">
    <property type="entry name" value="AB_hydrolase_fold"/>
</dbReference>
<keyword evidence="4" id="KW-1185">Reference proteome</keyword>
<name>A0A1G9RBG2_9ACTN</name>
<dbReference type="InterPro" id="IPR000073">
    <property type="entry name" value="AB_hydrolase_1"/>
</dbReference>
<protein>
    <submittedName>
        <fullName evidence="3">Alpha/beta hydrolase family protein</fullName>
    </submittedName>
</protein>
<feature type="domain" description="AB hydrolase-1" evidence="2">
    <location>
        <begin position="54"/>
        <end position="276"/>
    </location>
</feature>
<feature type="region of interest" description="Disordered" evidence="1">
    <location>
        <begin position="1"/>
        <end position="35"/>
    </location>
</feature>
<evidence type="ECO:0000313" key="4">
    <source>
        <dbReference type="Proteomes" id="UP000199063"/>
    </source>
</evidence>
<evidence type="ECO:0000259" key="2">
    <source>
        <dbReference type="Pfam" id="PF12697"/>
    </source>
</evidence>
<keyword evidence="3" id="KW-0378">Hydrolase</keyword>
<gene>
    <name evidence="3" type="ORF">SAMN05444921_105115</name>
</gene>
<dbReference type="Gene3D" id="3.40.50.1820">
    <property type="entry name" value="alpha/beta hydrolase"/>
    <property type="match status" value="1"/>
</dbReference>